<dbReference type="Proteomes" id="UP000567179">
    <property type="component" value="Unassembled WGS sequence"/>
</dbReference>
<gene>
    <name evidence="1" type="ORF">D9619_008682</name>
</gene>
<organism evidence="1 2">
    <name type="scientific">Psilocybe cf. subviscida</name>
    <dbReference type="NCBI Taxonomy" id="2480587"/>
    <lineage>
        <taxon>Eukaryota</taxon>
        <taxon>Fungi</taxon>
        <taxon>Dikarya</taxon>
        <taxon>Basidiomycota</taxon>
        <taxon>Agaricomycotina</taxon>
        <taxon>Agaricomycetes</taxon>
        <taxon>Agaricomycetidae</taxon>
        <taxon>Agaricales</taxon>
        <taxon>Agaricineae</taxon>
        <taxon>Strophariaceae</taxon>
        <taxon>Psilocybe</taxon>
    </lineage>
</organism>
<keyword evidence="2" id="KW-1185">Reference proteome</keyword>
<accession>A0A8H5BA68</accession>
<sequence length="426" mass="47885">MPVRFVVAPHPAIPVAKLNSMQRPQDFLKSIWGQKSKISYTELLQSSIQAPAGWRPNFFDQPISATKLTGPGSVVHESDSVVNVPQYFPRVPQFQSAAWGLSELRPLPNGFVDVVVEAYIKHHHIIIRPDDVWLAILSQFNLYVNANAEALRSHFVAHGGKKGLTVRTVGTRYTVDFGSLAKQMTNEIDENLLDKELKDWVLPDFTTTTHNDTITSAIMMMSTLKAYTMGLGCGIPSVTLEGEKEDWEKLLRRIDRLRVFGKEPEAWSAMLRPILTSFVQAFDGNPDGEFWNYVCHYGHMGSGSYFLRGWITAFCVWDKDGKWMGSSSVDDILVKAAKRSKDSVYELPSIESDAYNQKLELDGIPYPTVSIGDIPPGYCEVDVRLDDNGEQFECMMVSGHMTMRIEGASKDTIRPHPAWFMFIKGP</sequence>
<dbReference type="InterPro" id="IPR025533">
    <property type="entry name" value="DUF4419"/>
</dbReference>
<protein>
    <submittedName>
        <fullName evidence="1">Uncharacterized protein</fullName>
    </submittedName>
</protein>
<dbReference type="AlphaFoldDB" id="A0A8H5BA68"/>
<dbReference type="OrthoDB" id="9978173at2759"/>
<comment type="caution">
    <text evidence="1">The sequence shown here is derived from an EMBL/GenBank/DDBJ whole genome shotgun (WGS) entry which is preliminary data.</text>
</comment>
<name>A0A8H5BA68_9AGAR</name>
<proteinExistence type="predicted"/>
<evidence type="ECO:0000313" key="1">
    <source>
        <dbReference type="EMBL" id="KAF5319595.1"/>
    </source>
</evidence>
<reference evidence="1 2" key="1">
    <citation type="journal article" date="2020" name="ISME J.">
        <title>Uncovering the hidden diversity of litter-decomposition mechanisms in mushroom-forming fungi.</title>
        <authorList>
            <person name="Floudas D."/>
            <person name="Bentzer J."/>
            <person name="Ahren D."/>
            <person name="Johansson T."/>
            <person name="Persson P."/>
            <person name="Tunlid A."/>
        </authorList>
    </citation>
    <scope>NUCLEOTIDE SEQUENCE [LARGE SCALE GENOMIC DNA]</scope>
    <source>
        <strain evidence="1 2">CBS 101986</strain>
    </source>
</reference>
<dbReference type="Pfam" id="PF14388">
    <property type="entry name" value="DUF4419"/>
    <property type="match status" value="1"/>
</dbReference>
<dbReference type="PANTHER" id="PTHR31252">
    <property type="entry name" value="DUF4419 DOMAIN-CONTAINING PROTEIN"/>
    <property type="match status" value="1"/>
</dbReference>
<dbReference type="EMBL" id="JAACJJ010000029">
    <property type="protein sequence ID" value="KAF5319595.1"/>
    <property type="molecule type" value="Genomic_DNA"/>
</dbReference>
<dbReference type="PANTHER" id="PTHR31252:SF11">
    <property type="entry name" value="DUF4419 DOMAIN-CONTAINING PROTEIN"/>
    <property type="match status" value="1"/>
</dbReference>
<evidence type="ECO:0000313" key="2">
    <source>
        <dbReference type="Proteomes" id="UP000567179"/>
    </source>
</evidence>